<dbReference type="EMBL" id="CP090978">
    <property type="protein sequence ID" value="UJF34392.1"/>
    <property type="molecule type" value="Genomic_DNA"/>
</dbReference>
<protein>
    <submittedName>
        <fullName evidence="4">NTP transferase domain-containing protein</fullName>
    </submittedName>
</protein>
<comment type="similarity">
    <text evidence="1">Belongs to the phosphohexose mutase family.</text>
</comment>
<dbReference type="CDD" id="cd04181">
    <property type="entry name" value="NTP_transferase"/>
    <property type="match status" value="1"/>
</dbReference>
<evidence type="ECO:0000256" key="1">
    <source>
        <dbReference type="ARBA" id="ARBA00010231"/>
    </source>
</evidence>
<dbReference type="PANTHER" id="PTHR22572">
    <property type="entry name" value="SUGAR-1-PHOSPHATE GUANYL TRANSFERASE"/>
    <property type="match status" value="1"/>
</dbReference>
<dbReference type="SUPFAM" id="SSF55957">
    <property type="entry name" value="Phosphoglucomutase, C-terminal domain"/>
    <property type="match status" value="1"/>
</dbReference>
<name>A0ABY3SN46_9BACL</name>
<feature type="domain" description="Nucleotidyl transferase" evidence="2">
    <location>
        <begin position="2"/>
        <end position="230"/>
    </location>
</feature>
<sequence length="800" mass="88850">MKAVIMAGGKGTRLRPLTCHLPKPMVPLTGKPCMQYTVELLKQYGIHDIAVTMQYLPEVIRSYFGDGSEFGVNMRYFDEDSPLGTAGSVKNAQKFLDETFIVISGDALTDFNLERALSFHQKQNSLATLVLTRVTHPLEYGIVMTDEQGKVNRFLEKPSWSEVFSDTVNTGIYILEPEVLDRIPDAQEYDFSGQLFPALLEAQEPMYGYISEGYWSDIGNLQQYRQTQFDMLEGKVNVQLNAKQIMPGVYVEEHARISPNVQIKGPAYIGSNSFLEDEVELGAYCVIGRNNRISKGTSLSHSILWDHNHVAERSELSGSTLTSGIVCKEDSSLGDGSVIGSHVTIGAGSTIKPHVKIWPGKKLRERTQLNTSFIWGDHASKSLYKTYGVSGSPNIELTPEVTARFATAYGATVAAGKTLTVSCSPHEFSRLLKRIVTASLQSVGTHVIDLGDCFPPAASFAIRQLGTAGGIHITYTEEGKAACCLECMDGMGLPISKAWERKVENSFWQEDYGRAASGQIGSYQAESGWIETYTRSLAQEISYERTNRQPLRVVVESSPWMQQFAIPYFEQLGVEAIHVTKTNIQEPFAKFVQLSEASLGIRLHDDGRGMQLVTEQGDAVSRDVQIVFLYLSYLHSRPGSTIGAPVSAPHLLESLAEGLGARIVRTKELARAVLEATKESNMHPLFDSFFALGLVLLHLERTGTSFSELLSLLPSFYLHRERIDCPWDHKGQVMRTMMERTKKERADLVDGIKFYHGDQWVLLLPLADDPAFQVIAQSTDPMTAQTLVQAYKTEILNIIQ</sequence>
<dbReference type="Gene3D" id="3.40.120.10">
    <property type="entry name" value="Alpha-D-Glucose-1,6-Bisphosphate, subunit A, domain 3"/>
    <property type="match status" value="3"/>
</dbReference>
<evidence type="ECO:0000259" key="2">
    <source>
        <dbReference type="Pfam" id="PF00483"/>
    </source>
</evidence>
<gene>
    <name evidence="4" type="ORF">L0M14_04080</name>
</gene>
<dbReference type="SUPFAM" id="SSF51161">
    <property type="entry name" value="Trimeric LpxA-like enzymes"/>
    <property type="match status" value="1"/>
</dbReference>
<dbReference type="InterPro" id="IPR036900">
    <property type="entry name" value="A-D-PHexomutase_C_sf"/>
</dbReference>
<dbReference type="Pfam" id="PF00483">
    <property type="entry name" value="NTP_transferase"/>
    <property type="match status" value="1"/>
</dbReference>
<dbReference type="Gene3D" id="2.160.10.10">
    <property type="entry name" value="Hexapeptide repeat proteins"/>
    <property type="match status" value="1"/>
</dbReference>
<dbReference type="InterPro" id="IPR005844">
    <property type="entry name" value="A-D-PHexomutase_a/b/a-I"/>
</dbReference>
<dbReference type="RefSeq" id="WP_235120966.1">
    <property type="nucleotide sequence ID" value="NZ_CP090978.1"/>
</dbReference>
<dbReference type="InterPro" id="IPR005835">
    <property type="entry name" value="NTP_transferase_dom"/>
</dbReference>
<keyword evidence="4" id="KW-0808">Transferase</keyword>
<dbReference type="Gene3D" id="3.90.550.10">
    <property type="entry name" value="Spore Coat Polysaccharide Biosynthesis Protein SpsA, Chain A"/>
    <property type="match status" value="1"/>
</dbReference>
<dbReference type="InterPro" id="IPR011004">
    <property type="entry name" value="Trimer_LpxA-like_sf"/>
</dbReference>
<accession>A0ABY3SN46</accession>
<dbReference type="Pfam" id="PF02878">
    <property type="entry name" value="PGM_PMM_I"/>
    <property type="match status" value="1"/>
</dbReference>
<dbReference type="InterPro" id="IPR029044">
    <property type="entry name" value="Nucleotide-diphossugar_trans"/>
</dbReference>
<keyword evidence="5" id="KW-1185">Reference proteome</keyword>
<proteinExistence type="inferred from homology"/>
<reference evidence="4 5" key="1">
    <citation type="journal article" date="2024" name="Int. J. Syst. Evol. Microbiol.">
        <title>Paenibacillus hexagrammi sp. nov., a novel bacterium isolated from the gut content of Hexagrammos agrammus.</title>
        <authorList>
            <person name="Jung H.K."/>
            <person name="Kim D.G."/>
            <person name="Zin H."/>
            <person name="Park J."/>
            <person name="Jung H."/>
            <person name="Kim Y.O."/>
            <person name="Kong H.J."/>
            <person name="Kim J.W."/>
            <person name="Kim Y.S."/>
        </authorList>
    </citation>
    <scope>NUCLEOTIDE SEQUENCE [LARGE SCALE GENOMIC DNA]</scope>
    <source>
        <strain evidence="4 5">YPD9-1</strain>
    </source>
</reference>
<evidence type="ECO:0000313" key="5">
    <source>
        <dbReference type="Proteomes" id="UP001649230"/>
    </source>
</evidence>
<dbReference type="SUPFAM" id="SSF53738">
    <property type="entry name" value="Phosphoglucomutase, first 3 domains"/>
    <property type="match status" value="1"/>
</dbReference>
<dbReference type="InterPro" id="IPR016055">
    <property type="entry name" value="A-D-PHexomutase_a/b/a-I/II/III"/>
</dbReference>
<dbReference type="Proteomes" id="UP001649230">
    <property type="component" value="Chromosome"/>
</dbReference>
<feature type="domain" description="Alpha-D-phosphohexomutase alpha/beta/alpha" evidence="3">
    <location>
        <begin position="383"/>
        <end position="511"/>
    </location>
</feature>
<dbReference type="SUPFAM" id="SSF53448">
    <property type="entry name" value="Nucleotide-diphospho-sugar transferases"/>
    <property type="match status" value="1"/>
</dbReference>
<evidence type="ECO:0000313" key="4">
    <source>
        <dbReference type="EMBL" id="UJF34392.1"/>
    </source>
</evidence>
<dbReference type="InterPro" id="IPR050486">
    <property type="entry name" value="Mannose-1P_guanyltransferase"/>
</dbReference>
<dbReference type="Gene3D" id="3.30.310.50">
    <property type="entry name" value="Alpha-D-phosphohexomutase, C-terminal domain"/>
    <property type="match status" value="1"/>
</dbReference>
<dbReference type="GO" id="GO:0016740">
    <property type="term" value="F:transferase activity"/>
    <property type="evidence" value="ECO:0007669"/>
    <property type="project" value="UniProtKB-KW"/>
</dbReference>
<evidence type="ECO:0000259" key="3">
    <source>
        <dbReference type="Pfam" id="PF02878"/>
    </source>
</evidence>
<organism evidence="4 5">
    <name type="scientific">Paenibacillus hexagrammi</name>
    <dbReference type="NCBI Taxonomy" id="2908839"/>
    <lineage>
        <taxon>Bacteria</taxon>
        <taxon>Bacillati</taxon>
        <taxon>Bacillota</taxon>
        <taxon>Bacilli</taxon>
        <taxon>Bacillales</taxon>
        <taxon>Paenibacillaceae</taxon>
        <taxon>Paenibacillus</taxon>
    </lineage>
</organism>